<dbReference type="SUPFAM" id="SSF50978">
    <property type="entry name" value="WD40 repeat-like"/>
    <property type="match status" value="2"/>
</dbReference>
<evidence type="ECO:0000256" key="1">
    <source>
        <dbReference type="ARBA" id="ARBA00022574"/>
    </source>
</evidence>
<dbReference type="PROSITE" id="PS00678">
    <property type="entry name" value="WD_REPEATS_1"/>
    <property type="match status" value="1"/>
</dbReference>
<dbReference type="PROSITE" id="PS50082">
    <property type="entry name" value="WD_REPEATS_2"/>
    <property type="match status" value="2"/>
</dbReference>
<dbReference type="PANTHER" id="PTHR44083">
    <property type="entry name" value="TOPLESS-RELATED PROTEIN 1-RELATED"/>
    <property type="match status" value="1"/>
</dbReference>
<evidence type="ECO:0000313" key="6">
    <source>
        <dbReference type="EMBL" id="CAI8590151.1"/>
    </source>
</evidence>
<dbReference type="PANTHER" id="PTHR44083:SF43">
    <property type="entry name" value="TRANSDUCIN FAMILY PROTEIN_WD-40 REPEAT PROTEIN"/>
    <property type="match status" value="1"/>
</dbReference>
<dbReference type="Pfam" id="PF21359">
    <property type="entry name" value="zf_topless"/>
    <property type="match status" value="1"/>
</dbReference>
<evidence type="ECO:0000259" key="5">
    <source>
        <dbReference type="PROSITE" id="PS50897"/>
    </source>
</evidence>
<keyword evidence="7" id="KW-1185">Reference proteome</keyword>
<dbReference type="PROSITE" id="PS50896">
    <property type="entry name" value="LISH"/>
    <property type="match status" value="1"/>
</dbReference>
<evidence type="ECO:0000256" key="3">
    <source>
        <dbReference type="PROSITE-ProRule" id="PRU00221"/>
    </source>
</evidence>
<feature type="region of interest" description="Disordered" evidence="4">
    <location>
        <begin position="272"/>
        <end position="371"/>
    </location>
</feature>
<dbReference type="InterPro" id="IPR036322">
    <property type="entry name" value="WD40_repeat_dom_sf"/>
</dbReference>
<dbReference type="InterPro" id="IPR006594">
    <property type="entry name" value="LisH"/>
</dbReference>
<dbReference type="SMART" id="SM00320">
    <property type="entry name" value="WD40"/>
    <property type="match status" value="9"/>
</dbReference>
<keyword evidence="2" id="KW-0677">Repeat</keyword>
<dbReference type="PROSITE" id="PS50897">
    <property type="entry name" value="CTLH"/>
    <property type="match status" value="1"/>
</dbReference>
<organism evidence="6 7">
    <name type="scientific">Vicia faba</name>
    <name type="common">Broad bean</name>
    <name type="synonym">Faba vulgaris</name>
    <dbReference type="NCBI Taxonomy" id="3906"/>
    <lineage>
        <taxon>Eukaryota</taxon>
        <taxon>Viridiplantae</taxon>
        <taxon>Streptophyta</taxon>
        <taxon>Embryophyta</taxon>
        <taxon>Tracheophyta</taxon>
        <taxon>Spermatophyta</taxon>
        <taxon>Magnoliopsida</taxon>
        <taxon>eudicotyledons</taxon>
        <taxon>Gunneridae</taxon>
        <taxon>Pentapetalae</taxon>
        <taxon>rosids</taxon>
        <taxon>fabids</taxon>
        <taxon>Fabales</taxon>
        <taxon>Fabaceae</taxon>
        <taxon>Papilionoideae</taxon>
        <taxon>50 kb inversion clade</taxon>
        <taxon>NPAAA clade</taxon>
        <taxon>Hologalegina</taxon>
        <taxon>IRL clade</taxon>
        <taxon>Fabeae</taxon>
        <taxon>Vicia</taxon>
    </lineage>
</organism>
<dbReference type="InterPro" id="IPR019775">
    <property type="entry name" value="WD40_repeat_CS"/>
</dbReference>
<dbReference type="PROSITE" id="PS50294">
    <property type="entry name" value="WD_REPEATS_REGION"/>
    <property type="match status" value="1"/>
</dbReference>
<evidence type="ECO:0000256" key="4">
    <source>
        <dbReference type="SAM" id="MobiDB-lite"/>
    </source>
</evidence>
<dbReference type="Pfam" id="PF00400">
    <property type="entry name" value="WD40"/>
    <property type="match status" value="2"/>
</dbReference>
<dbReference type="InterPro" id="IPR054080">
    <property type="entry name" value="TPR1-like_2nd"/>
</dbReference>
<dbReference type="InterPro" id="IPR015943">
    <property type="entry name" value="WD40/YVTN_repeat-like_dom_sf"/>
</dbReference>
<dbReference type="InterPro" id="IPR048419">
    <property type="entry name" value="Topless_Znf"/>
</dbReference>
<feature type="repeat" description="WD" evidence="3">
    <location>
        <begin position="508"/>
        <end position="544"/>
    </location>
</feature>
<feature type="domain" description="CTLH" evidence="5">
    <location>
        <begin position="35"/>
        <end position="92"/>
    </location>
</feature>
<dbReference type="AlphaFoldDB" id="A0AAV0YWH0"/>
<dbReference type="Proteomes" id="UP001157006">
    <property type="component" value="Chromosome 1L"/>
</dbReference>
<feature type="repeat" description="WD" evidence="3">
    <location>
        <begin position="907"/>
        <end position="938"/>
    </location>
</feature>
<dbReference type="Pfam" id="PF21889">
    <property type="entry name" value="TPR1-like_2nd"/>
    <property type="match status" value="1"/>
</dbReference>
<name>A0AAV0YWH0_VICFA</name>
<dbReference type="SMART" id="SM00668">
    <property type="entry name" value="CTLH"/>
    <property type="match status" value="1"/>
</dbReference>
<dbReference type="Gene3D" id="2.130.10.10">
    <property type="entry name" value="YVTN repeat-like/Quinoprotein amine dehydrogenase"/>
    <property type="match status" value="4"/>
</dbReference>
<proteinExistence type="predicted"/>
<evidence type="ECO:0000256" key="2">
    <source>
        <dbReference type="ARBA" id="ARBA00022737"/>
    </source>
</evidence>
<evidence type="ECO:0000313" key="7">
    <source>
        <dbReference type="Proteomes" id="UP001157006"/>
    </source>
</evidence>
<protein>
    <recommendedName>
        <fullName evidence="5">CTLH domain-containing protein</fullName>
    </recommendedName>
</protein>
<feature type="compositionally biased region" description="Acidic residues" evidence="4">
    <location>
        <begin position="344"/>
        <end position="353"/>
    </location>
</feature>
<dbReference type="InterPro" id="IPR001680">
    <property type="entry name" value="WD40_rpt"/>
</dbReference>
<dbReference type="InterPro" id="IPR006595">
    <property type="entry name" value="CTLH_C"/>
</dbReference>
<keyword evidence="1 3" id="KW-0853">WD repeat</keyword>
<feature type="compositionally biased region" description="Polar residues" evidence="4">
    <location>
        <begin position="272"/>
        <end position="305"/>
    </location>
</feature>
<accession>A0AAV0YWH0</accession>
<feature type="compositionally biased region" description="Polar residues" evidence="4">
    <location>
        <begin position="328"/>
        <end position="342"/>
    </location>
</feature>
<reference evidence="6 7" key="1">
    <citation type="submission" date="2023-01" db="EMBL/GenBank/DDBJ databases">
        <authorList>
            <person name="Kreplak J."/>
        </authorList>
    </citation>
    <scope>NUCLEOTIDE SEQUENCE [LARGE SCALE GENOMIC DNA]</scope>
</reference>
<gene>
    <name evidence="6" type="ORF">VFH_I427840</name>
</gene>
<sequence>MAAMNKEMKLLIIQYLGYENLKETMHKMESETGLFFNIKYFEDKILTGDWDETENYLNGFTNINENRYTTKIFFEIRKQKYFEALDRQDKMSAVSILVKDLKIFSRLDEDLYKDIAHLITLDNFRENPQLASYGDINSSRAILVSELKKLIEANPSFRDKLVFPSFSPSRLRRLINQGLNWQHQLCKNPKQNPEIKTLLIDHTCSSPRKYRPRTPTLSVPPAADAANYPSYAIAPLSAAPTPNPVTTSPVNENPSSPALSVPTPIAVTTLPVNENPSSPALSVPTPNAVTTLPVNENPSLPSQSPAEIAASSLPDTSTQVSVPMHSEMPNTLESMDDQSNTLEPMDDQSNDLDQEMRPIPSSQADEEVHEPEPVQAPYTFEPEPEPVNPLFDQLPRTVVCKLHQGSTVTSMEFHPFIHSILAVGSANGEVSLWEASLRERLISKPFNIWNISNCSVKFQALSMKELSMPVNRVSWSPSAGLLGIAYAKHLVHLYSYHIPNGLQEHLEIDAHDGSVNDLSFSYPNSQLCMVTCGDDMLIKVWDLDGHVIFIFEGHGAPVYSVLPHGKENIQFILSTSVDGKIRASVYYDKNFQLEYDTPGQCCTTLMYNADGNRLFSCGTSNDGECFLVEWNEDEGAIEKKYSGFRNETAGIVKFDVVKNRFLAVGVENQIKFWEMDRIDVLTSTDAEGGLPTLPRLKFNREGNLLAVTTDDGGFKILANADSLKYLRDIEESIQRIDTNNGLIVHPVRYRIVTIPENMGPGNKVVRLRYSNNGDALLALGSKGVQKLWKWIPNALNPMGMATARFVPKEYRPSSGLLMTHDVLNNCDSAIPCLDISKNDAYVVAACGGTISLFNLISFRVMTGFMHAPPAATFLAFNPEDNNTVIIGREDSEINIFNIRYHELTTILKGHQKYITGIVFSRRLNTMVSSSADGQISSWCMSTWDKKKSVSIQMSGCEKALSGETKIQFHIDEVKLLVCHETQIAIYDASEMELICQWLPQDGLSAAITSAAYSCNGQLVYATFLDGSIGVFDSESLQLRSRIGSSAYLYQTPSDSENVYPLVVAVHPENPYQFAIGLSDGYVKVIEPTDSAVWLGQKVPVVQMDMD</sequence>
<dbReference type="EMBL" id="OX451736">
    <property type="protein sequence ID" value="CAI8590151.1"/>
    <property type="molecule type" value="Genomic_DNA"/>
</dbReference>
<dbReference type="InterPro" id="IPR027728">
    <property type="entry name" value="Topless_fam"/>
</dbReference>
<dbReference type="GO" id="GO:0006355">
    <property type="term" value="P:regulation of DNA-templated transcription"/>
    <property type="evidence" value="ECO:0007669"/>
    <property type="project" value="InterPro"/>
</dbReference>